<organism evidence="1 2">
    <name type="scientific">Thalassiosira oceanica</name>
    <name type="common">Marine diatom</name>
    <dbReference type="NCBI Taxonomy" id="159749"/>
    <lineage>
        <taxon>Eukaryota</taxon>
        <taxon>Sar</taxon>
        <taxon>Stramenopiles</taxon>
        <taxon>Ochrophyta</taxon>
        <taxon>Bacillariophyta</taxon>
        <taxon>Coscinodiscophyceae</taxon>
        <taxon>Thalassiosirophycidae</taxon>
        <taxon>Thalassiosirales</taxon>
        <taxon>Thalassiosiraceae</taxon>
        <taxon>Thalassiosira</taxon>
    </lineage>
</organism>
<evidence type="ECO:0000313" key="2">
    <source>
        <dbReference type="Proteomes" id="UP000266841"/>
    </source>
</evidence>
<reference evidence="1 2" key="1">
    <citation type="journal article" date="2012" name="Genome Biol.">
        <title>Genome and low-iron response of an oceanic diatom adapted to chronic iron limitation.</title>
        <authorList>
            <person name="Lommer M."/>
            <person name="Specht M."/>
            <person name="Roy A.S."/>
            <person name="Kraemer L."/>
            <person name="Andreson R."/>
            <person name="Gutowska M.A."/>
            <person name="Wolf J."/>
            <person name="Bergner S.V."/>
            <person name="Schilhabel M.B."/>
            <person name="Klostermeier U.C."/>
            <person name="Beiko R.G."/>
            <person name="Rosenstiel P."/>
            <person name="Hippler M."/>
            <person name="Laroche J."/>
        </authorList>
    </citation>
    <scope>NUCLEOTIDE SEQUENCE [LARGE SCALE GENOMIC DNA]</scope>
    <source>
        <strain evidence="1 2">CCMP1005</strain>
    </source>
</reference>
<dbReference type="EMBL" id="AGNL01004049">
    <property type="protein sequence ID" value="EJK73984.1"/>
    <property type="molecule type" value="Genomic_DNA"/>
</dbReference>
<name>K0TA50_THAOC</name>
<proteinExistence type="predicted"/>
<comment type="caution">
    <text evidence="1">The sequence shown here is derived from an EMBL/GenBank/DDBJ whole genome shotgun (WGS) entry which is preliminary data.</text>
</comment>
<protein>
    <submittedName>
        <fullName evidence="1">Uncharacterized protein</fullName>
    </submittedName>
</protein>
<sequence length="102" mass="11263">MGYRRGTQAGTRNCGTGILGSAWQDDLGAAAVRAASDARDLRRESSGVRDNKESRVHSMEGYLLAQVEEEEGTHYKATEWVKEIQVSCAIHTEFPAIYNVMT</sequence>
<dbReference type="Proteomes" id="UP000266841">
    <property type="component" value="Unassembled WGS sequence"/>
</dbReference>
<keyword evidence="2" id="KW-1185">Reference proteome</keyword>
<accession>K0TA50</accession>
<gene>
    <name evidence="1" type="ORF">THAOC_04368</name>
</gene>
<dbReference type="AlphaFoldDB" id="K0TA50"/>
<evidence type="ECO:0000313" key="1">
    <source>
        <dbReference type="EMBL" id="EJK73984.1"/>
    </source>
</evidence>